<dbReference type="InterPro" id="IPR036582">
    <property type="entry name" value="Mao_N_sf"/>
</dbReference>
<evidence type="ECO:0000313" key="8">
    <source>
        <dbReference type="Proteomes" id="UP001649230"/>
    </source>
</evidence>
<reference evidence="7 8" key="1">
    <citation type="journal article" date="2024" name="Int. J. Syst. Evol. Microbiol.">
        <title>Paenibacillus hexagrammi sp. nov., a novel bacterium isolated from the gut content of Hexagrammos agrammus.</title>
        <authorList>
            <person name="Jung H.K."/>
            <person name="Kim D.G."/>
            <person name="Zin H."/>
            <person name="Park J."/>
            <person name="Jung H."/>
            <person name="Kim Y.O."/>
            <person name="Kong H.J."/>
            <person name="Kim J.W."/>
            <person name="Kim Y.S."/>
        </authorList>
    </citation>
    <scope>NUCLEOTIDE SEQUENCE [LARGE SCALE GENOMIC DNA]</scope>
    <source>
        <strain evidence="7 8">YPD9-1</strain>
    </source>
</reference>
<dbReference type="Pfam" id="PF07732">
    <property type="entry name" value="Cu-oxidase_3"/>
    <property type="match status" value="1"/>
</dbReference>
<dbReference type="Pfam" id="PF07731">
    <property type="entry name" value="Cu-oxidase_2"/>
    <property type="match status" value="1"/>
</dbReference>
<dbReference type="PANTHER" id="PTHR11709">
    <property type="entry name" value="MULTI-COPPER OXIDASE"/>
    <property type="match status" value="1"/>
</dbReference>
<gene>
    <name evidence="7" type="ORF">L0M14_07905</name>
</gene>
<accession>A0ABY3SNJ7</accession>
<dbReference type="InterPro" id="IPR008972">
    <property type="entry name" value="Cupredoxin"/>
</dbReference>
<evidence type="ECO:0000313" key="7">
    <source>
        <dbReference type="EMBL" id="UJF35053.1"/>
    </source>
</evidence>
<dbReference type="CDD" id="cd04202">
    <property type="entry name" value="CuRO_D2_2dMcoN_like"/>
    <property type="match status" value="1"/>
</dbReference>
<dbReference type="InterPro" id="IPR045087">
    <property type="entry name" value="Cu-oxidase_fam"/>
</dbReference>
<evidence type="ECO:0000259" key="5">
    <source>
        <dbReference type="Pfam" id="PF07731"/>
    </source>
</evidence>
<feature type="chain" id="PRO_5046642851" evidence="4">
    <location>
        <begin position="27"/>
        <end position="473"/>
    </location>
</feature>
<keyword evidence="8" id="KW-1185">Reference proteome</keyword>
<keyword evidence="1" id="KW-0479">Metal-binding</keyword>
<dbReference type="SUPFAM" id="SSF49503">
    <property type="entry name" value="Cupredoxins"/>
    <property type="match status" value="2"/>
</dbReference>
<feature type="signal peptide" evidence="4">
    <location>
        <begin position="1"/>
        <end position="26"/>
    </location>
</feature>
<dbReference type="CDD" id="cd13860">
    <property type="entry name" value="CuRO_1_2dMco_1"/>
    <property type="match status" value="1"/>
</dbReference>
<keyword evidence="3" id="KW-0186">Copper</keyword>
<dbReference type="PANTHER" id="PTHR11709:SF394">
    <property type="entry name" value="FI03373P-RELATED"/>
    <property type="match status" value="1"/>
</dbReference>
<dbReference type="SUPFAM" id="SSF55383">
    <property type="entry name" value="Copper amine oxidase, domain N"/>
    <property type="match status" value="1"/>
</dbReference>
<keyword evidence="4" id="KW-0732">Signal</keyword>
<evidence type="ECO:0000256" key="3">
    <source>
        <dbReference type="ARBA" id="ARBA00023008"/>
    </source>
</evidence>
<evidence type="ECO:0000259" key="6">
    <source>
        <dbReference type="Pfam" id="PF07732"/>
    </source>
</evidence>
<dbReference type="Proteomes" id="UP001649230">
    <property type="component" value="Chromosome"/>
</dbReference>
<name>A0ABY3SNJ7_9BACL</name>
<feature type="domain" description="Plastocyanin-like" evidence="6">
    <location>
        <begin position="217"/>
        <end position="328"/>
    </location>
</feature>
<protein>
    <submittedName>
        <fullName evidence="7">Multicopper oxidase domain-containing protein</fullName>
    </submittedName>
</protein>
<evidence type="ECO:0000256" key="4">
    <source>
        <dbReference type="SAM" id="SignalP"/>
    </source>
</evidence>
<feature type="domain" description="Plastocyanin-like" evidence="5">
    <location>
        <begin position="356"/>
        <end position="453"/>
    </location>
</feature>
<organism evidence="7 8">
    <name type="scientific">Paenibacillus hexagrammi</name>
    <dbReference type="NCBI Taxonomy" id="2908839"/>
    <lineage>
        <taxon>Bacteria</taxon>
        <taxon>Bacillati</taxon>
        <taxon>Bacillota</taxon>
        <taxon>Bacilli</taxon>
        <taxon>Bacillales</taxon>
        <taxon>Paenibacillaceae</taxon>
        <taxon>Paenibacillus</taxon>
    </lineage>
</organism>
<dbReference type="InterPro" id="IPR011706">
    <property type="entry name" value="Cu-oxidase_C"/>
</dbReference>
<dbReference type="Gene3D" id="3.30.457.10">
    <property type="entry name" value="Copper amine oxidase-like, N-terminal domain"/>
    <property type="match status" value="1"/>
</dbReference>
<dbReference type="RefSeq" id="WP_235121626.1">
    <property type="nucleotide sequence ID" value="NZ_CP090978.1"/>
</dbReference>
<dbReference type="Gene3D" id="2.60.40.420">
    <property type="entry name" value="Cupredoxins - blue copper proteins"/>
    <property type="match status" value="2"/>
</dbReference>
<dbReference type="InterPro" id="IPR011707">
    <property type="entry name" value="Cu-oxidase-like_N"/>
</dbReference>
<dbReference type="EMBL" id="CP090978">
    <property type="protein sequence ID" value="UJF35053.1"/>
    <property type="molecule type" value="Genomic_DNA"/>
</dbReference>
<keyword evidence="2" id="KW-0560">Oxidoreductase</keyword>
<sequence>MSIKRIACGATLALFFMLQTSSLSFAHGGMEDMDSAEGEHAVTVDGRIVEGSAMISSDLVEVMLPLRSVGEMLGAEVRWDQAHQAALINSNFYPDTQKDTDMSMHSHAMNNMNALQASGHSMSHLGLVLNGAIYQPDLEPVMMNGIVFVSADTVEHAFDVKVKWNTDVNQVQVISKATEQFQKEQKQVEDVFHGIGLTPHIASDGTKEFKLTAELGPWSPVQGVVTTAWMYNGQAPGPVLRVTEGDHVRITLDNKLPEPTAIHWHGLHLPNEMDGIPGVTQDPVKPGESFTYEFTASHAGTFMYHTHYDDMKQLGNGLYGMLIIDPKPSANEIKYDHEYTMMLSGFHVNTSDEDDQDYYTINGRSYPFTPDMEVKKGETIRIRLANIDTMEVHTMHLHGIDFQVIAKDGHPVEKPQSMNTILIGPGETYDIALTADAVGTWMFHCHIMDHTMNAGQMIHGQMGGLITLLKVTE</sequence>
<evidence type="ECO:0000256" key="1">
    <source>
        <dbReference type="ARBA" id="ARBA00022723"/>
    </source>
</evidence>
<proteinExistence type="predicted"/>
<evidence type="ECO:0000256" key="2">
    <source>
        <dbReference type="ARBA" id="ARBA00023002"/>
    </source>
</evidence>